<dbReference type="PANTHER" id="PTHR43135">
    <property type="entry name" value="ALPHA-D-RIBOSE 1-METHYLPHOSPHONATE 5-TRIPHOSPHATE DIPHOSPHATASE"/>
    <property type="match status" value="1"/>
</dbReference>
<name>A0A8J3N3H4_9CHLR</name>
<dbReference type="Pfam" id="PF01979">
    <property type="entry name" value="Amidohydro_1"/>
    <property type="match status" value="1"/>
</dbReference>
<dbReference type="GO" id="GO:0016810">
    <property type="term" value="F:hydrolase activity, acting on carbon-nitrogen (but not peptide) bonds"/>
    <property type="evidence" value="ECO:0007669"/>
    <property type="project" value="InterPro"/>
</dbReference>
<keyword evidence="3" id="KW-1185">Reference proteome</keyword>
<dbReference type="Gene3D" id="2.30.40.10">
    <property type="entry name" value="Urease, subunit C, domain 1"/>
    <property type="match status" value="1"/>
</dbReference>
<dbReference type="EMBL" id="BNJK01000001">
    <property type="protein sequence ID" value="GHO94210.1"/>
    <property type="molecule type" value="Genomic_DNA"/>
</dbReference>
<evidence type="ECO:0000313" key="2">
    <source>
        <dbReference type="EMBL" id="GHO94210.1"/>
    </source>
</evidence>
<dbReference type="Proteomes" id="UP000597444">
    <property type="component" value="Unassembled WGS sequence"/>
</dbReference>
<sequence length="430" mass="46425">MSSYLILKNFVLIDGTGRPPVELCVLVIQGERIVYIGDEQGWVREAEASVTELDLEGRYMLPGLIDCHVHLAGEGAPDSRLRGDMGWATLLMLKHAQNSLAAGVTTVRDVGGRHGLEFAVRRAIELGMWAGPRMQLAGKLLSMTSAGTEYYEGMYREADGPDEVRKAAREQLKAGADLIKVMATGAVLTPGEFPGAVQYDLDELRVAVEEAGKVGKGVAAHAHGIQGIRNAVTAGARTIEHGTYLYKDEKVMEMMAERGIFLVPTLKAGFDVLYGDRPGVPNWIREKLKEVQDHAIRSVRRALELGVPIAMGTDASTPYNLHGDNALELQWMVEAGLSAMQAIVASTANAARALGWDSWLGTLEMGKVADLVVVNGNPLDNLGVLTDRRNITLVMKDGQIVARQPAIDTLKVPEAAMAGAWICCGLPVHE</sequence>
<dbReference type="InterPro" id="IPR057744">
    <property type="entry name" value="OTAase-like"/>
</dbReference>
<comment type="caution">
    <text evidence="2">The sequence shown here is derived from an EMBL/GenBank/DDBJ whole genome shotgun (WGS) entry which is preliminary data.</text>
</comment>
<gene>
    <name evidence="2" type="ORF">KSF_042580</name>
</gene>
<evidence type="ECO:0000313" key="3">
    <source>
        <dbReference type="Proteomes" id="UP000597444"/>
    </source>
</evidence>
<dbReference type="SUPFAM" id="SSF51556">
    <property type="entry name" value="Metallo-dependent hydrolases"/>
    <property type="match status" value="1"/>
</dbReference>
<dbReference type="RefSeq" id="WP_220204964.1">
    <property type="nucleotide sequence ID" value="NZ_BNJK01000001.1"/>
</dbReference>
<proteinExistence type="predicted"/>
<dbReference type="InterPro" id="IPR006680">
    <property type="entry name" value="Amidohydro-rel"/>
</dbReference>
<dbReference type="Gene3D" id="3.20.20.140">
    <property type="entry name" value="Metal-dependent hydrolases"/>
    <property type="match status" value="1"/>
</dbReference>
<dbReference type="InterPro" id="IPR051781">
    <property type="entry name" value="Metallo-dep_Hydrolase"/>
</dbReference>
<dbReference type="AlphaFoldDB" id="A0A8J3N3H4"/>
<dbReference type="InterPro" id="IPR032466">
    <property type="entry name" value="Metal_Hydrolase"/>
</dbReference>
<protein>
    <submittedName>
        <fullName evidence="2">Amidohydrolase</fullName>
    </submittedName>
</protein>
<dbReference type="SUPFAM" id="SSF51338">
    <property type="entry name" value="Composite domain of metallo-dependent hydrolases"/>
    <property type="match status" value="1"/>
</dbReference>
<dbReference type="PANTHER" id="PTHR43135:SF3">
    <property type="entry name" value="ALPHA-D-RIBOSE 1-METHYLPHOSPHONATE 5-TRIPHOSPHATE DIPHOSPHATASE"/>
    <property type="match status" value="1"/>
</dbReference>
<organism evidence="2 3">
    <name type="scientific">Reticulibacter mediterranei</name>
    <dbReference type="NCBI Taxonomy" id="2778369"/>
    <lineage>
        <taxon>Bacteria</taxon>
        <taxon>Bacillati</taxon>
        <taxon>Chloroflexota</taxon>
        <taxon>Ktedonobacteria</taxon>
        <taxon>Ktedonobacterales</taxon>
        <taxon>Reticulibacteraceae</taxon>
        <taxon>Reticulibacter</taxon>
    </lineage>
</organism>
<feature type="domain" description="Amidohydrolase-related" evidence="1">
    <location>
        <begin position="59"/>
        <end position="401"/>
    </location>
</feature>
<dbReference type="CDD" id="cd01299">
    <property type="entry name" value="Met_dep_hydrolase_A"/>
    <property type="match status" value="1"/>
</dbReference>
<dbReference type="InterPro" id="IPR011059">
    <property type="entry name" value="Metal-dep_hydrolase_composite"/>
</dbReference>
<evidence type="ECO:0000259" key="1">
    <source>
        <dbReference type="Pfam" id="PF01979"/>
    </source>
</evidence>
<accession>A0A8J3N3H4</accession>
<reference evidence="2" key="1">
    <citation type="submission" date="2020-10" db="EMBL/GenBank/DDBJ databases">
        <title>Taxonomic study of unclassified bacteria belonging to the class Ktedonobacteria.</title>
        <authorList>
            <person name="Yabe S."/>
            <person name="Wang C.M."/>
            <person name="Zheng Y."/>
            <person name="Sakai Y."/>
            <person name="Cavaletti L."/>
            <person name="Monciardini P."/>
            <person name="Donadio S."/>
        </authorList>
    </citation>
    <scope>NUCLEOTIDE SEQUENCE</scope>
    <source>
        <strain evidence="2">ID150040</strain>
    </source>
</reference>